<evidence type="ECO:0000256" key="2">
    <source>
        <dbReference type="SAM" id="Phobius"/>
    </source>
</evidence>
<keyword evidence="5" id="KW-1185">Reference proteome</keyword>
<keyword evidence="2" id="KW-1133">Transmembrane helix</keyword>
<feature type="signal peptide" evidence="3">
    <location>
        <begin position="1"/>
        <end position="21"/>
    </location>
</feature>
<accession>A0AAN8JC01</accession>
<feature type="compositionally biased region" description="Basic and acidic residues" evidence="1">
    <location>
        <begin position="454"/>
        <end position="467"/>
    </location>
</feature>
<feature type="region of interest" description="Disordered" evidence="1">
    <location>
        <begin position="749"/>
        <end position="785"/>
    </location>
</feature>
<feature type="region of interest" description="Disordered" evidence="1">
    <location>
        <begin position="797"/>
        <end position="820"/>
    </location>
</feature>
<reference evidence="4 5" key="1">
    <citation type="submission" date="2024-01" db="EMBL/GenBank/DDBJ databases">
        <title>The genome of the rayed Mediterranean limpet Patella caerulea (Linnaeus, 1758).</title>
        <authorList>
            <person name="Anh-Thu Weber A."/>
            <person name="Halstead-Nussloch G."/>
        </authorList>
    </citation>
    <scope>NUCLEOTIDE SEQUENCE [LARGE SCALE GENOMIC DNA]</scope>
    <source>
        <strain evidence="4">AATW-2023a</strain>
        <tissue evidence="4">Whole specimen</tissue>
    </source>
</reference>
<feature type="compositionally biased region" description="Low complexity" evidence="1">
    <location>
        <begin position="398"/>
        <end position="411"/>
    </location>
</feature>
<keyword evidence="2" id="KW-0472">Membrane</keyword>
<feature type="transmembrane region" description="Helical" evidence="2">
    <location>
        <begin position="629"/>
        <end position="651"/>
    </location>
</feature>
<evidence type="ECO:0000256" key="3">
    <source>
        <dbReference type="SAM" id="SignalP"/>
    </source>
</evidence>
<feature type="compositionally biased region" description="Polar residues" evidence="1">
    <location>
        <begin position="803"/>
        <end position="820"/>
    </location>
</feature>
<feature type="region of interest" description="Disordered" evidence="1">
    <location>
        <begin position="384"/>
        <end position="467"/>
    </location>
</feature>
<dbReference type="AlphaFoldDB" id="A0AAN8JC01"/>
<dbReference type="EMBL" id="JAZGQO010000011">
    <property type="protein sequence ID" value="KAK6172250.1"/>
    <property type="molecule type" value="Genomic_DNA"/>
</dbReference>
<feature type="compositionally biased region" description="Polar residues" evidence="1">
    <location>
        <begin position="384"/>
        <end position="397"/>
    </location>
</feature>
<sequence length="820" mass="90234">MVSRNCIFAIIWLFIIGNCNGESSVAIDSSISSNNVERQPLFFSSAHLNTRVERISPNPTLVHGLASSLTTTSYNFMAGRQSSTDYLPLVMPTMSSAYKEINEDKKSAESFIRSDGYPQSTVGANHLYKQSKNSGRLETRTGILENPQTDHSHSQYKTIQDNMLRSSLTNDQFKPSKSADDRSMLIKDASTGYSDTIKISATPKVNNIVSSSVFQHILTHTTQSSKDYVLDNSHIFTHSDVKPTFLHVSNSFSPVDIEPSEWVEDLYATVAYIIPPMFSEFSNSFDSFYDVDSIDTFRGMSSNRHPALPMSSRYESKSSYSSLHSSPTITPSSNYYKSSSTVANIDATSSLYYPNPLGSTSTIISHTPVLPNVYAKQQSTVSSQLTSKMPTTTQELISGSSSSSSQHPESSTVQILPSSAYPSQSSMEVSTLQSTSRGTTPNLSSSFSQSVHPTTREHSTTIDHHNSTESFNVISSTQMQSTVSSEMITPVMTKTTEADMKNVFKDCRFLFTFAGDCQLVTNNTLYLAEFIEGLRETLVEKLDISNDRIKPHDISCGSIKIYVTFKNVSCPEMDRSLKTVVASENLIVPTFIENKVVTFTAQSVLEVALQDSNINSLDLPGHGIDKIDIIVIIVACCICGVLLVIGITVCIKECYRRKYAQSFDLLDMPHVNLKLEDFTLTRIPRPKTTYTNENTTNTHSYPERYSQPVNKENGHPVTNGNHINLNDVHVRMQPLSDGIVVGVTGYATPNGTSKKKKRAPSASSNFSQSDTLKDPSTENLVPDGHFTSIGALNPIFVDDDDQGSTSTLDISQAQTGLSDN</sequence>
<keyword evidence="3" id="KW-0732">Signal</keyword>
<proteinExistence type="predicted"/>
<evidence type="ECO:0000313" key="5">
    <source>
        <dbReference type="Proteomes" id="UP001347796"/>
    </source>
</evidence>
<evidence type="ECO:0000256" key="1">
    <source>
        <dbReference type="SAM" id="MobiDB-lite"/>
    </source>
</evidence>
<keyword evidence="2" id="KW-0812">Transmembrane</keyword>
<name>A0AAN8JC01_PATCE</name>
<feature type="chain" id="PRO_5042981950" evidence="3">
    <location>
        <begin position="22"/>
        <end position="820"/>
    </location>
</feature>
<feature type="compositionally biased region" description="Polar residues" evidence="1">
    <location>
        <begin position="412"/>
        <end position="453"/>
    </location>
</feature>
<feature type="region of interest" description="Disordered" evidence="1">
    <location>
        <begin position="686"/>
        <end position="713"/>
    </location>
</feature>
<comment type="caution">
    <text evidence="4">The sequence shown here is derived from an EMBL/GenBank/DDBJ whole genome shotgun (WGS) entry which is preliminary data.</text>
</comment>
<dbReference type="Proteomes" id="UP001347796">
    <property type="component" value="Unassembled WGS sequence"/>
</dbReference>
<evidence type="ECO:0000313" key="4">
    <source>
        <dbReference type="EMBL" id="KAK6172250.1"/>
    </source>
</evidence>
<feature type="compositionally biased region" description="Low complexity" evidence="1">
    <location>
        <begin position="688"/>
        <end position="698"/>
    </location>
</feature>
<gene>
    <name evidence="4" type="ORF">SNE40_015953</name>
</gene>
<protein>
    <submittedName>
        <fullName evidence="4">Uncharacterized protein</fullName>
    </submittedName>
</protein>
<organism evidence="4 5">
    <name type="scientific">Patella caerulea</name>
    <name type="common">Rayed Mediterranean limpet</name>
    <dbReference type="NCBI Taxonomy" id="87958"/>
    <lineage>
        <taxon>Eukaryota</taxon>
        <taxon>Metazoa</taxon>
        <taxon>Spiralia</taxon>
        <taxon>Lophotrochozoa</taxon>
        <taxon>Mollusca</taxon>
        <taxon>Gastropoda</taxon>
        <taxon>Patellogastropoda</taxon>
        <taxon>Patelloidea</taxon>
        <taxon>Patellidae</taxon>
        <taxon>Patella</taxon>
    </lineage>
</organism>